<dbReference type="AlphaFoldDB" id="A0A819KIT0"/>
<gene>
    <name evidence="1" type="ORF">IZO911_LOCUS28759</name>
    <name evidence="2" type="ORF">KXQ929_LOCUS25438</name>
</gene>
<evidence type="ECO:0000313" key="3">
    <source>
        <dbReference type="Proteomes" id="UP000663868"/>
    </source>
</evidence>
<dbReference type="SUPFAM" id="SSF52540">
    <property type="entry name" value="P-loop containing nucleoside triphosphate hydrolases"/>
    <property type="match status" value="1"/>
</dbReference>
<proteinExistence type="predicted"/>
<dbReference type="EMBL" id="CAJOBB010002206">
    <property type="protein sequence ID" value="CAF3948025.1"/>
    <property type="molecule type" value="Genomic_DNA"/>
</dbReference>
<dbReference type="Gene3D" id="3.40.50.300">
    <property type="entry name" value="P-loop containing nucleotide triphosphate hydrolases"/>
    <property type="match status" value="1"/>
</dbReference>
<protein>
    <recommendedName>
        <fullName evidence="4">Guanylate-binding protein N-terminal domain-containing protein</fullName>
    </recommendedName>
</protein>
<sequence>MPTPNTQENYLLQLLTSQQVKSIDSSIFVATNPSETVLPLTIDLGAIELLKRITGHIYPIALRGKCQAGKSTTLNRIAKLANFPIEKLLEVAEGFGGSTTEGIWLMIITFTNNDVLLLFDVQGTDRGADELTHKLIALTDHICTKVVDVFRMPIEGFSNEYINSLYCLAMGRDSVQNLRPASDKAVLWTNCVLPKRSPLKSKSMCNTPEDYQMELLTSPVGERAVQGAKAKVYAEGTPIITTGKPSDEILFQISELENDHRFIQETLVPALKQILRNVQPVMHASYAITDGESFVQYLSNVYNNIKSSTIDLPFCALPMIRSIAISIMKKKKQSFLQQIKQEVANNSDDISQISSTLLLKIQQIQKNCIIDFKKELSDLPTEQWQDQLTDFEEYMTNEIRQTVEKFKPNVLQHFLEQSYPKLNQLCQLGSEVNKLKTDCQVKINETMVEMAQIPFLQGNIITIDREYVQQALNHHLLELCQTQDVLEKDWKRRLGEFEKEIYSTEIEGVDKVIQTMIKDYLQNAQQQYSRFHIRWRPFFNSGMIERQLKEDNIRRSHQAATKCKAKCISEFNQKIGMILASKMSVPEKYGKLKNELEICLRNYYGKLPWPLNDDTIGLVDQELQQIFDQVMRNLYTPAVIQQLKRDRIAQMGMMSRLNLDGNESMLWVYCVNCQRIFAGRTRGCVNVTCSHFGTKRGTTNVDHGCGVTFEWAKAQPVPIESLSPDIWFSNIETDQRSTAVRNVISDAKDIVRNVYSAGTKMLRRSNSLT</sequence>
<dbReference type="EMBL" id="CAJNOE010000413">
    <property type="protein sequence ID" value="CAF1203628.1"/>
    <property type="molecule type" value="Genomic_DNA"/>
</dbReference>
<evidence type="ECO:0008006" key="4">
    <source>
        <dbReference type="Google" id="ProtNLM"/>
    </source>
</evidence>
<evidence type="ECO:0000313" key="1">
    <source>
        <dbReference type="EMBL" id="CAF1203628.1"/>
    </source>
</evidence>
<organism evidence="2 3">
    <name type="scientific">Adineta steineri</name>
    <dbReference type="NCBI Taxonomy" id="433720"/>
    <lineage>
        <taxon>Eukaryota</taxon>
        <taxon>Metazoa</taxon>
        <taxon>Spiralia</taxon>
        <taxon>Gnathifera</taxon>
        <taxon>Rotifera</taxon>
        <taxon>Eurotatoria</taxon>
        <taxon>Bdelloidea</taxon>
        <taxon>Adinetida</taxon>
        <taxon>Adinetidae</taxon>
        <taxon>Adineta</taxon>
    </lineage>
</organism>
<name>A0A819KIT0_9BILA</name>
<dbReference type="Proteomes" id="UP000663868">
    <property type="component" value="Unassembled WGS sequence"/>
</dbReference>
<evidence type="ECO:0000313" key="2">
    <source>
        <dbReference type="EMBL" id="CAF3948025.1"/>
    </source>
</evidence>
<comment type="caution">
    <text evidence="2">The sequence shown here is derived from an EMBL/GenBank/DDBJ whole genome shotgun (WGS) entry which is preliminary data.</text>
</comment>
<reference evidence="2" key="1">
    <citation type="submission" date="2021-02" db="EMBL/GenBank/DDBJ databases">
        <authorList>
            <person name="Nowell W R."/>
        </authorList>
    </citation>
    <scope>NUCLEOTIDE SEQUENCE</scope>
</reference>
<accession>A0A819KIT0</accession>
<dbReference type="InterPro" id="IPR027417">
    <property type="entry name" value="P-loop_NTPase"/>
</dbReference>
<dbReference type="Proteomes" id="UP000663860">
    <property type="component" value="Unassembled WGS sequence"/>
</dbReference>